<gene>
    <name evidence="2" type="ORF">Fcan01_27573</name>
</gene>
<dbReference type="Pfam" id="PF16064">
    <property type="entry name" value="DUF4806"/>
    <property type="match status" value="1"/>
</dbReference>
<evidence type="ECO:0000313" key="3">
    <source>
        <dbReference type="Proteomes" id="UP000198287"/>
    </source>
</evidence>
<dbReference type="Proteomes" id="UP000198287">
    <property type="component" value="Unassembled WGS sequence"/>
</dbReference>
<accession>A0A226CXZ5</accession>
<reference evidence="2 3" key="1">
    <citation type="submission" date="2015-12" db="EMBL/GenBank/DDBJ databases">
        <title>The genome of Folsomia candida.</title>
        <authorList>
            <person name="Faddeeva A."/>
            <person name="Derks M.F."/>
            <person name="Anvar Y."/>
            <person name="Smit S."/>
            <person name="Van Straalen N."/>
            <person name="Roelofs D."/>
        </authorList>
    </citation>
    <scope>NUCLEOTIDE SEQUENCE [LARGE SCALE GENOMIC DNA]</scope>
    <source>
        <strain evidence="2 3">VU population</strain>
        <tissue evidence="2">Whole body</tissue>
    </source>
</reference>
<name>A0A226CXZ5_FOLCA</name>
<proteinExistence type="predicted"/>
<evidence type="ECO:0000259" key="1">
    <source>
        <dbReference type="Pfam" id="PF16064"/>
    </source>
</evidence>
<dbReference type="AlphaFoldDB" id="A0A226CXZ5"/>
<dbReference type="OrthoDB" id="7549170at2759"/>
<dbReference type="PANTHER" id="PTHR33053">
    <property type="entry name" value="PROTEIN, PUTATIVE-RELATED"/>
    <property type="match status" value="1"/>
</dbReference>
<comment type="caution">
    <text evidence="2">The sequence shown here is derived from an EMBL/GenBank/DDBJ whole genome shotgun (WGS) entry which is preliminary data.</text>
</comment>
<organism evidence="2 3">
    <name type="scientific">Folsomia candida</name>
    <name type="common">Springtail</name>
    <dbReference type="NCBI Taxonomy" id="158441"/>
    <lineage>
        <taxon>Eukaryota</taxon>
        <taxon>Metazoa</taxon>
        <taxon>Ecdysozoa</taxon>
        <taxon>Arthropoda</taxon>
        <taxon>Hexapoda</taxon>
        <taxon>Collembola</taxon>
        <taxon>Entomobryomorpha</taxon>
        <taxon>Isotomoidea</taxon>
        <taxon>Isotomidae</taxon>
        <taxon>Proisotominae</taxon>
        <taxon>Folsomia</taxon>
    </lineage>
</organism>
<dbReference type="EMBL" id="LNIX01000054">
    <property type="protein sequence ID" value="OXA37650.1"/>
    <property type="molecule type" value="Genomic_DNA"/>
</dbReference>
<dbReference type="STRING" id="158441.A0A226CXZ5"/>
<dbReference type="InterPro" id="IPR032071">
    <property type="entry name" value="DUF4806"/>
</dbReference>
<sequence length="884" mass="99770">MSRLGVFFLSNRQKRRLTKNLGDDKIFTDNSSKLLKVVEGVSSSSANISSAAGSSSQIISDTVTVSELCDVTPPTFPLEFESNNVIDCDLADSLCDFDYELDDNVGSYKLDSSESDQEYFNSSDFEIDFKYKLQKWSLDNNISHSATSDLLKLLKTHSCLSYLPSDARTLLHTPTKTVLREVLPGNYCHFGLEVGIQRILVRRKWEGKVCVQINIDGLPISTSDKKEWWPILAHIRGTSTSNIIVVGIYEGKSKPINLNNYIGEFVEEALRLYRDGVDLNTVKFPFEIEAFVCDAPARAFVCQIKNHTGYYGCGKCTLKGKYVENRVVFIKTDASVRTDQSFRDKLQPKHHNGDSAVEKLPIDIIKSFPYEYMHLVCLGVTKKLIKLWAVGKIRVFRLAPRVAAKISKKLVKLGSCLPLEFNRKQRPLGEIDRWKATELRTFLLYTGSIALKKYLPENHYQLFMSLSVAINILVNPKIQDELLSYADSLLRYFVDQFKKIYGRVNMSYNIHSLIHLADDVRAFGSLDKFSAFKFENKLGQIKKLIRKPSSSLVQVHHRLAEQNLLDFDDEKLKNHEYPVFSRSAADGSYKLAEFETYSLKCDIKDGIFPDESDAVAVVWKGWILGDKCYWPKFSKHITKLVKNKTEVDVESWEPCKVKLIHSFPTYKEARAHLKRAEYTSDIGGGDKSETLGRSGQEAVVPPTLPPFPIMPDSQRADEEAYSSSTNLSAAQVVPDQISSIGLPTDDIVEVFFIEKEDKAIQTDSYELTNIMRLLHSIKLELQGHGQALRTILGRELSNGSPAVVATLSDELNDLGFPLTRMEDIIDLDDRVKKSKVAKSDLAIIMATCKGTDVNTVVLQIMSKLIADDLMAQFSLKGKRKKRSR</sequence>
<dbReference type="PANTHER" id="PTHR33053:SF24">
    <property type="entry name" value="TRANSPOSASE DOMAIN-CONTAINING PROTEIN"/>
    <property type="match status" value="1"/>
</dbReference>
<protein>
    <recommendedName>
        <fullName evidence="1">DUF4806 domain-containing protein</fullName>
    </recommendedName>
</protein>
<feature type="domain" description="DUF4806" evidence="1">
    <location>
        <begin position="815"/>
        <end position="882"/>
    </location>
</feature>
<keyword evidence="3" id="KW-1185">Reference proteome</keyword>
<evidence type="ECO:0000313" key="2">
    <source>
        <dbReference type="EMBL" id="OXA37650.1"/>
    </source>
</evidence>
<dbReference type="OMA" id="HAPVIND"/>